<dbReference type="PANTHER" id="PTHR15092">
    <property type="entry name" value="POLY A -SPECIFIC RIBONUCLEASE/TARGET OF EGR1, MEMBER 1"/>
    <property type="match status" value="1"/>
</dbReference>
<dbReference type="GO" id="GO:0000175">
    <property type="term" value="F:3'-5'-RNA exonuclease activity"/>
    <property type="evidence" value="ECO:0007669"/>
    <property type="project" value="TreeGrafter"/>
</dbReference>
<dbReference type="Pfam" id="PF04857">
    <property type="entry name" value="CAF1"/>
    <property type="match status" value="1"/>
</dbReference>
<dbReference type="GO" id="GO:0005634">
    <property type="term" value="C:nucleus"/>
    <property type="evidence" value="ECO:0007669"/>
    <property type="project" value="TreeGrafter"/>
</dbReference>
<comment type="caution">
    <text evidence="3">The sequence shown here is derived from an EMBL/GenBank/DDBJ whole genome shotgun (WGS) entry which is preliminary data.</text>
</comment>
<evidence type="ECO:0000256" key="1">
    <source>
        <dbReference type="ARBA" id="ARBA00008372"/>
    </source>
</evidence>
<dbReference type="InterPro" id="IPR012337">
    <property type="entry name" value="RNaseH-like_sf"/>
</dbReference>
<dbReference type="GO" id="GO:1990431">
    <property type="term" value="P:priRNA 3'-end processing"/>
    <property type="evidence" value="ECO:0007669"/>
    <property type="project" value="TreeGrafter"/>
</dbReference>
<dbReference type="EMBL" id="CAJVRL010000095">
    <property type="protein sequence ID" value="CAG8960009.1"/>
    <property type="molecule type" value="Genomic_DNA"/>
</dbReference>
<dbReference type="GO" id="GO:0000289">
    <property type="term" value="P:nuclear-transcribed mRNA poly(A) tail shortening"/>
    <property type="evidence" value="ECO:0007669"/>
    <property type="project" value="TreeGrafter"/>
</dbReference>
<dbReference type="GO" id="GO:0003723">
    <property type="term" value="F:RNA binding"/>
    <property type="evidence" value="ECO:0007669"/>
    <property type="project" value="TreeGrafter"/>
</dbReference>
<accession>A0A9N9L6H5</accession>
<keyword evidence="4" id="KW-1185">Reference proteome</keyword>
<comment type="similarity">
    <text evidence="1">Belongs to the CAF1 family.</text>
</comment>
<dbReference type="Proteomes" id="UP000696280">
    <property type="component" value="Unassembled WGS sequence"/>
</dbReference>
<dbReference type="InterPro" id="IPR006941">
    <property type="entry name" value="RNase_CAF1"/>
</dbReference>
<organism evidence="3 4">
    <name type="scientific">Hymenoscyphus fraxineus</name>
    <dbReference type="NCBI Taxonomy" id="746836"/>
    <lineage>
        <taxon>Eukaryota</taxon>
        <taxon>Fungi</taxon>
        <taxon>Dikarya</taxon>
        <taxon>Ascomycota</taxon>
        <taxon>Pezizomycotina</taxon>
        <taxon>Leotiomycetes</taxon>
        <taxon>Helotiales</taxon>
        <taxon>Helotiaceae</taxon>
        <taxon>Hymenoscyphus</taxon>
    </lineage>
</organism>
<dbReference type="InterPro" id="IPR051181">
    <property type="entry name" value="CAF1_poly(A)_ribonucleases"/>
</dbReference>
<dbReference type="SUPFAM" id="SSF53098">
    <property type="entry name" value="Ribonuclease H-like"/>
    <property type="match status" value="1"/>
</dbReference>
<dbReference type="PANTHER" id="PTHR15092:SF22">
    <property type="entry name" value="POLY(A)-SPECIFIC RIBONUCLEASE PNLDC1"/>
    <property type="match status" value="1"/>
</dbReference>
<evidence type="ECO:0000313" key="3">
    <source>
        <dbReference type="EMBL" id="CAG8960009.1"/>
    </source>
</evidence>
<name>A0A9N9L6H5_9HELO</name>
<dbReference type="OrthoDB" id="1432093at2759"/>
<dbReference type="GO" id="GO:1990432">
    <property type="term" value="P:siRNA 3'-end processing"/>
    <property type="evidence" value="ECO:0007669"/>
    <property type="project" value="TreeGrafter"/>
</dbReference>
<evidence type="ECO:0000313" key="4">
    <source>
        <dbReference type="Proteomes" id="UP000696280"/>
    </source>
</evidence>
<feature type="region of interest" description="Disordered" evidence="2">
    <location>
        <begin position="435"/>
        <end position="454"/>
    </location>
</feature>
<reference evidence="3" key="1">
    <citation type="submission" date="2021-07" db="EMBL/GenBank/DDBJ databases">
        <authorList>
            <person name="Durling M."/>
        </authorList>
    </citation>
    <scope>NUCLEOTIDE SEQUENCE</scope>
</reference>
<proteinExistence type="inferred from homology"/>
<evidence type="ECO:0000256" key="2">
    <source>
        <dbReference type="SAM" id="MobiDB-lite"/>
    </source>
</evidence>
<evidence type="ECO:0008006" key="5">
    <source>
        <dbReference type="Google" id="ProtNLM"/>
    </source>
</evidence>
<protein>
    <recommendedName>
        <fullName evidence="5">CAF1-domain-containing protein</fullName>
    </recommendedName>
</protein>
<dbReference type="InterPro" id="IPR036397">
    <property type="entry name" value="RNaseH_sf"/>
</dbReference>
<feature type="compositionally biased region" description="Basic and acidic residues" evidence="2">
    <location>
        <begin position="435"/>
        <end position="444"/>
    </location>
</feature>
<dbReference type="AlphaFoldDB" id="A0A9N9L6H5"/>
<sequence>MDIDANNFKWELLHILKQLSIASFVTIDLEMSGISTKPQTGSRMSKPSLQEYYNDVKHAAEKYAIVQIGITIVTEDKERGFYLARPYNFFVSPLQANGLGADIKFERDISFNTSSCEFLLRNHFDIGKMFTHGVSYLGRNEEDICREQFKNRNDRQATIPDMMIHPSDVENLTFYRDARRTITAWLEDKKTQVEFVNIGSPNQQISSYQRRLVHQLIRSEFPELRTFARDSGAFMQVVKINPKREAEEQKSRSQKFETAIGRQTGLRWIFEALTCGDLRNIDPLWFYNIHDERTNADVLKNVTRELKTITKTLKTKQQILVGHNLFTDLAFIYKTFVGTLPVNVRHFQEDIHDLFPIVYDTKYLATQTEEFAHARSGLKELLEPFKKIHQPLIILHESHTRYGSEMDHEAGYDSWMTAELFVKLSGKLYHEAKSNLDENSERSSTDVGDDDSGGVFLSSPRQHDYLSGSDSEELLTSEWATRKLQGNSFAALSLLDQDIDEDGGAEVGEVPVDQLFMPASTSPFWDAYVNKLRVMAVEGGICDLDLEWAD</sequence>
<dbReference type="Gene3D" id="3.30.420.10">
    <property type="entry name" value="Ribonuclease H-like superfamily/Ribonuclease H"/>
    <property type="match status" value="2"/>
</dbReference>
<gene>
    <name evidence="3" type="ORF">HYFRA_00013197</name>
</gene>